<organism evidence="4 5">
    <name type="scientific">Limnobaculum parvum</name>
    <dbReference type="NCBI Taxonomy" id="2172103"/>
    <lineage>
        <taxon>Bacteria</taxon>
        <taxon>Pseudomonadati</taxon>
        <taxon>Pseudomonadota</taxon>
        <taxon>Gammaproteobacteria</taxon>
        <taxon>Enterobacterales</taxon>
        <taxon>Budviciaceae</taxon>
        <taxon>Limnobaculum</taxon>
    </lineage>
</organism>
<feature type="transmembrane region" description="Helical" evidence="2">
    <location>
        <begin position="12"/>
        <end position="32"/>
    </location>
</feature>
<keyword evidence="2" id="KW-0812">Transmembrane</keyword>
<feature type="domain" description="Prepilin peptidase dependent protein C-like C-terminal" evidence="3">
    <location>
        <begin position="34"/>
        <end position="112"/>
    </location>
</feature>
<dbReference type="PROSITE" id="PS00409">
    <property type="entry name" value="PROKAR_NTER_METHYL"/>
    <property type="match status" value="1"/>
</dbReference>
<dbReference type="InterPro" id="IPR012902">
    <property type="entry name" value="N_methyl_site"/>
</dbReference>
<dbReference type="Proteomes" id="UP000244908">
    <property type="component" value="Chromosome"/>
</dbReference>
<dbReference type="Pfam" id="PF12528">
    <property type="entry name" value="T2SSppdC"/>
    <property type="match status" value="1"/>
</dbReference>
<evidence type="ECO:0000313" key="4">
    <source>
        <dbReference type="EMBL" id="AWH89460.1"/>
    </source>
</evidence>
<dbReference type="Pfam" id="PF07963">
    <property type="entry name" value="N_methyl"/>
    <property type="match status" value="1"/>
</dbReference>
<evidence type="ECO:0000259" key="3">
    <source>
        <dbReference type="Pfam" id="PF12528"/>
    </source>
</evidence>
<evidence type="ECO:0000313" key="5">
    <source>
        <dbReference type="Proteomes" id="UP000244908"/>
    </source>
</evidence>
<keyword evidence="2" id="KW-0472">Membrane</keyword>
<name>A0A2Y9U109_9GAMM</name>
<dbReference type="RefSeq" id="WP_108901504.1">
    <property type="nucleotide sequence ID" value="NZ_CP029185.2"/>
</dbReference>
<dbReference type="EMBL" id="CP029185">
    <property type="protein sequence ID" value="AWH89460.1"/>
    <property type="molecule type" value="Genomic_DNA"/>
</dbReference>
<comment type="subcellular location">
    <subcellularLocation>
        <location evidence="1">Membrane</location>
        <topology evidence="1">Single-pass membrane protein</topology>
    </subcellularLocation>
</comment>
<dbReference type="InterPro" id="IPR022204">
    <property type="entry name" value="PpdC-like_C"/>
</dbReference>
<dbReference type="GO" id="GO:0016020">
    <property type="term" value="C:membrane"/>
    <property type="evidence" value="ECO:0007669"/>
    <property type="project" value="UniProtKB-SubCell"/>
</dbReference>
<sequence>MHPLTMPRQRGFSLLEVLISMLLFSITIMGLLRYQQVLMAQFNLYADSQYAWRLAAQALDIYPETIEQESKLQSGQWHLNMLTKSMGNGCLKITAQLIMAGKQGVELEKWQCDEQVNL</sequence>
<keyword evidence="5" id="KW-1185">Reference proteome</keyword>
<dbReference type="KEGG" id="lpv:HYN51_13410"/>
<dbReference type="AlphaFoldDB" id="A0A2Y9U109"/>
<gene>
    <name evidence="4" type="ORF">HYN51_13410</name>
</gene>
<keyword evidence="2" id="KW-1133">Transmembrane helix</keyword>
<reference evidence="4 5" key="1">
    <citation type="journal article" date="2019" name="Int. J. Syst. Evol. Microbiol.">
        <title>Limnobaculum parvum gen. nov., sp. nov., isolated from a freshwater lake.</title>
        <authorList>
            <person name="Baek C."/>
            <person name="Shin S.K."/>
            <person name="Yi H."/>
        </authorList>
    </citation>
    <scope>NUCLEOTIDE SEQUENCE [LARGE SCALE GENOMIC DNA]</scope>
    <source>
        <strain evidence="4 5">HYN0051</strain>
    </source>
</reference>
<dbReference type="OrthoDB" id="6561530at2"/>
<proteinExistence type="predicted"/>
<accession>A0A2Y9U109</accession>
<evidence type="ECO:0000256" key="2">
    <source>
        <dbReference type="SAM" id="Phobius"/>
    </source>
</evidence>
<dbReference type="NCBIfam" id="TIGR02532">
    <property type="entry name" value="IV_pilin_GFxxxE"/>
    <property type="match status" value="1"/>
</dbReference>
<evidence type="ECO:0000256" key="1">
    <source>
        <dbReference type="ARBA" id="ARBA00004167"/>
    </source>
</evidence>
<protein>
    <submittedName>
        <fullName evidence="4">Prepilin-type N-terminal cleavage/methylation domain-containing protein</fullName>
    </submittedName>
</protein>